<dbReference type="InterPro" id="IPR013083">
    <property type="entry name" value="Znf_RING/FYVE/PHD"/>
</dbReference>
<gene>
    <name evidence="7" type="ORF">LIER_38236</name>
</gene>
<dbReference type="Gene3D" id="3.90.70.200">
    <property type="entry name" value="Plus-3 domain"/>
    <property type="match status" value="1"/>
</dbReference>
<dbReference type="SUPFAM" id="SSF47592">
    <property type="entry name" value="SWIB/MDM2 domain"/>
    <property type="match status" value="1"/>
</dbReference>
<dbReference type="AlphaFoldDB" id="A0AAV3Q0S4"/>
<feature type="region of interest" description="Disordered" evidence="4">
    <location>
        <begin position="323"/>
        <end position="346"/>
    </location>
</feature>
<evidence type="ECO:0000259" key="5">
    <source>
        <dbReference type="PROSITE" id="PS51360"/>
    </source>
</evidence>
<evidence type="ECO:0000313" key="7">
    <source>
        <dbReference type="EMBL" id="GAA0156215.1"/>
    </source>
</evidence>
<dbReference type="InterPro" id="IPR011011">
    <property type="entry name" value="Znf_FYVE_PHD"/>
</dbReference>
<dbReference type="PANTHER" id="PTHR46851:SF22">
    <property type="entry name" value="ZINC ION BINDING _ DNA BINDING PROTEIN"/>
    <property type="match status" value="1"/>
</dbReference>
<dbReference type="SUPFAM" id="SSF159042">
    <property type="entry name" value="Plus3-like"/>
    <property type="match status" value="1"/>
</dbReference>
<dbReference type="EMBL" id="BAABME010019141">
    <property type="protein sequence ID" value="GAA0156215.1"/>
    <property type="molecule type" value="Genomic_DNA"/>
</dbReference>
<evidence type="ECO:0000256" key="4">
    <source>
        <dbReference type="SAM" id="MobiDB-lite"/>
    </source>
</evidence>
<comment type="caution">
    <text evidence="7">The sequence shown here is derived from an EMBL/GenBank/DDBJ whole genome shotgun (WGS) entry which is preliminary data.</text>
</comment>
<evidence type="ECO:0008006" key="9">
    <source>
        <dbReference type="Google" id="ProtNLM"/>
    </source>
</evidence>
<dbReference type="GO" id="GO:0003677">
    <property type="term" value="F:DNA binding"/>
    <property type="evidence" value="ECO:0007669"/>
    <property type="project" value="InterPro"/>
</dbReference>
<dbReference type="Pfam" id="PF03126">
    <property type="entry name" value="Plus-3"/>
    <property type="match status" value="1"/>
</dbReference>
<dbReference type="InterPro" id="IPR019786">
    <property type="entry name" value="Zinc_finger_PHD-type_CS"/>
</dbReference>
<dbReference type="Gene3D" id="3.30.40.10">
    <property type="entry name" value="Zinc/RING finger domain, C3HC4 (zinc finger)"/>
    <property type="match status" value="1"/>
</dbReference>
<evidence type="ECO:0000256" key="3">
    <source>
        <dbReference type="ARBA" id="ARBA00022833"/>
    </source>
</evidence>
<feature type="region of interest" description="Disordered" evidence="4">
    <location>
        <begin position="167"/>
        <end position="220"/>
    </location>
</feature>
<dbReference type="InterPro" id="IPR036128">
    <property type="entry name" value="Plus3-like_sf"/>
</dbReference>
<dbReference type="PROSITE" id="PS51360">
    <property type="entry name" value="PLUS3"/>
    <property type="match status" value="1"/>
</dbReference>
<dbReference type="CDD" id="cd15568">
    <property type="entry name" value="PHD5_NSD"/>
    <property type="match status" value="1"/>
</dbReference>
<dbReference type="PANTHER" id="PTHR46851">
    <property type="entry name" value="OS01G0884500 PROTEIN"/>
    <property type="match status" value="1"/>
</dbReference>
<name>A0AAV3Q0S4_LITER</name>
<dbReference type="PROSITE" id="PS01359">
    <property type="entry name" value="ZF_PHD_1"/>
    <property type="match status" value="1"/>
</dbReference>
<dbReference type="SUPFAM" id="SSF57903">
    <property type="entry name" value="FYVE/PHD zinc finger"/>
    <property type="match status" value="1"/>
</dbReference>
<feature type="domain" description="DM2" evidence="6">
    <location>
        <begin position="221"/>
        <end position="304"/>
    </location>
</feature>
<reference evidence="7 8" key="1">
    <citation type="submission" date="2024-01" db="EMBL/GenBank/DDBJ databases">
        <title>The complete chloroplast genome sequence of Lithospermum erythrorhizon: insights into the phylogenetic relationship among Boraginaceae species and the maternal lineages of purple gromwells.</title>
        <authorList>
            <person name="Okada T."/>
            <person name="Watanabe K."/>
        </authorList>
    </citation>
    <scope>NUCLEOTIDE SEQUENCE [LARGE SCALE GENOMIC DNA]</scope>
</reference>
<feature type="domain" description="Plus3" evidence="5">
    <location>
        <begin position="353"/>
        <end position="481"/>
    </location>
</feature>
<evidence type="ECO:0000259" key="6">
    <source>
        <dbReference type="PROSITE" id="PS51925"/>
    </source>
</evidence>
<evidence type="ECO:0000313" key="8">
    <source>
        <dbReference type="Proteomes" id="UP001454036"/>
    </source>
</evidence>
<protein>
    <recommendedName>
        <fullName evidence="9">Chromatin regulator PHD family</fullName>
    </recommendedName>
</protein>
<dbReference type="Gene3D" id="1.10.245.10">
    <property type="entry name" value="SWIB/MDM2 domain"/>
    <property type="match status" value="1"/>
</dbReference>
<sequence length="519" mass="59761">MKRRKGRKPLDKESKAEDWCFCCKDGGELLICDYKECLKAYHCKCVGKDDSFMSSGKLWSCDWHFCRSCRKASRYYCLCCPSAVCSSCAYIQDFVQIKGKYGMCTHCLKLALLIEENMNVDSDGEQVEFDSVDTLEGLFKEYYELKKGTLGLNSKVLRSAKRRLTMGRNYPSDSEADQYDEVGDNHLTSDDESMDDSEGERKRKRSKGKQSLNRQKGRSSKMEFDGWASKSLIQFLRLIGKDTIESLSEQEVTSIINDYIRHHKLTDPKMKKRILCDAHLQSLFRKKVVHKNKIKDLLEAHFYENQQESEEVEDEMECDLDVDNYKGKEKGKREAPKKEREREASVPQSRFAAIVGENLKLVYLKKSLVYELHKQPESFKDKITGCFVRAKAHPHDIYQRNSHLLMRVTGVKQALQVEKNSDTVLLVSEFPGEISMSKLSDCDFSEEECQNLTGRVKAGLLQKPTLVDLEKKARILHKDITKHVNSSSSFTHLWFQYVSLSLSRINSASSEVPYLLEFS</sequence>
<evidence type="ECO:0000256" key="1">
    <source>
        <dbReference type="ARBA" id="ARBA00022723"/>
    </source>
</evidence>
<feature type="compositionally biased region" description="Basic and acidic residues" evidence="4">
    <location>
        <begin position="323"/>
        <end position="344"/>
    </location>
</feature>
<dbReference type="SMART" id="SM00719">
    <property type="entry name" value="Plus3"/>
    <property type="match status" value="1"/>
</dbReference>
<proteinExistence type="predicted"/>
<dbReference type="InterPro" id="IPR003121">
    <property type="entry name" value="SWIB_MDM2_domain"/>
</dbReference>
<keyword evidence="8" id="KW-1185">Reference proteome</keyword>
<keyword evidence="1" id="KW-0479">Metal-binding</keyword>
<dbReference type="GO" id="GO:0008270">
    <property type="term" value="F:zinc ion binding"/>
    <property type="evidence" value="ECO:0007669"/>
    <property type="project" value="UniProtKB-KW"/>
</dbReference>
<dbReference type="InterPro" id="IPR045894">
    <property type="entry name" value="At5g08430-like"/>
</dbReference>
<dbReference type="CDD" id="cd10567">
    <property type="entry name" value="SWIB-MDM2_like"/>
    <property type="match status" value="1"/>
</dbReference>
<accession>A0AAV3Q0S4</accession>
<keyword evidence="2" id="KW-0863">Zinc-finger</keyword>
<dbReference type="PROSITE" id="PS51925">
    <property type="entry name" value="SWIB_MDM2"/>
    <property type="match status" value="1"/>
</dbReference>
<organism evidence="7 8">
    <name type="scientific">Lithospermum erythrorhizon</name>
    <name type="common">Purple gromwell</name>
    <name type="synonym">Lithospermum officinale var. erythrorhizon</name>
    <dbReference type="NCBI Taxonomy" id="34254"/>
    <lineage>
        <taxon>Eukaryota</taxon>
        <taxon>Viridiplantae</taxon>
        <taxon>Streptophyta</taxon>
        <taxon>Embryophyta</taxon>
        <taxon>Tracheophyta</taxon>
        <taxon>Spermatophyta</taxon>
        <taxon>Magnoliopsida</taxon>
        <taxon>eudicotyledons</taxon>
        <taxon>Gunneridae</taxon>
        <taxon>Pentapetalae</taxon>
        <taxon>asterids</taxon>
        <taxon>lamiids</taxon>
        <taxon>Boraginales</taxon>
        <taxon>Boraginaceae</taxon>
        <taxon>Boraginoideae</taxon>
        <taxon>Lithospermeae</taxon>
        <taxon>Lithospermum</taxon>
    </lineage>
</organism>
<dbReference type="Pfam" id="PF02201">
    <property type="entry name" value="SWIB"/>
    <property type="match status" value="1"/>
</dbReference>
<dbReference type="InterPro" id="IPR036885">
    <property type="entry name" value="SWIB_MDM2_dom_sf"/>
</dbReference>
<dbReference type="InterPro" id="IPR004343">
    <property type="entry name" value="Plus-3_dom"/>
</dbReference>
<evidence type="ECO:0000256" key="2">
    <source>
        <dbReference type="ARBA" id="ARBA00022771"/>
    </source>
</evidence>
<dbReference type="Proteomes" id="UP001454036">
    <property type="component" value="Unassembled WGS sequence"/>
</dbReference>
<keyword evidence="3" id="KW-0862">Zinc</keyword>